<organism evidence="3 4">
    <name type="scientific">Nesterenkonia alkaliphila</name>
    <dbReference type="NCBI Taxonomy" id="1463631"/>
    <lineage>
        <taxon>Bacteria</taxon>
        <taxon>Bacillati</taxon>
        <taxon>Actinomycetota</taxon>
        <taxon>Actinomycetes</taxon>
        <taxon>Micrococcales</taxon>
        <taxon>Micrococcaceae</taxon>
        <taxon>Nesterenkonia</taxon>
    </lineage>
</organism>
<evidence type="ECO:0000313" key="3">
    <source>
        <dbReference type="EMBL" id="MVT25442.1"/>
    </source>
</evidence>
<feature type="region of interest" description="Disordered" evidence="1">
    <location>
        <begin position="12"/>
        <end position="35"/>
    </location>
</feature>
<reference evidence="3 4" key="1">
    <citation type="submission" date="2019-12" db="EMBL/GenBank/DDBJ databases">
        <title>Nesterenkonia muleiensis sp. nov., a novel actinobacterium isolated from sap of Populus euphratica.</title>
        <authorList>
            <person name="Wang R."/>
        </authorList>
    </citation>
    <scope>NUCLEOTIDE SEQUENCE [LARGE SCALE GENOMIC DNA]</scope>
    <source>
        <strain evidence="3 4">F10</strain>
    </source>
</reference>
<gene>
    <name evidence="3" type="ORF">GNZ21_03535</name>
</gene>
<name>A0A7K1UG98_9MICC</name>
<dbReference type="EMBL" id="WRPM01000024">
    <property type="protein sequence ID" value="MVT25442.1"/>
    <property type="molecule type" value="Genomic_DNA"/>
</dbReference>
<proteinExistence type="predicted"/>
<protein>
    <recommendedName>
        <fullName evidence="5">Cell division protein FtsL</fullName>
    </recommendedName>
</protein>
<keyword evidence="2" id="KW-0812">Transmembrane</keyword>
<keyword evidence="2" id="KW-1133">Transmembrane helix</keyword>
<dbReference type="OrthoDB" id="4964783at2"/>
<feature type="transmembrane region" description="Helical" evidence="2">
    <location>
        <begin position="44"/>
        <end position="66"/>
    </location>
</feature>
<evidence type="ECO:0008006" key="5">
    <source>
        <dbReference type="Google" id="ProtNLM"/>
    </source>
</evidence>
<dbReference type="RefSeq" id="WP_157321389.1">
    <property type="nucleotide sequence ID" value="NZ_BMFX01000006.1"/>
</dbReference>
<feature type="region of interest" description="Disordered" evidence="1">
    <location>
        <begin position="155"/>
        <end position="216"/>
    </location>
</feature>
<keyword evidence="2" id="KW-0472">Membrane</keyword>
<accession>A0A7K1UG98</accession>
<evidence type="ECO:0000256" key="2">
    <source>
        <dbReference type="SAM" id="Phobius"/>
    </source>
</evidence>
<evidence type="ECO:0000256" key="1">
    <source>
        <dbReference type="SAM" id="MobiDB-lite"/>
    </source>
</evidence>
<comment type="caution">
    <text evidence="3">The sequence shown here is derived from an EMBL/GenBank/DDBJ whole genome shotgun (WGS) entry which is preliminary data.</text>
</comment>
<keyword evidence="4" id="KW-1185">Reference proteome</keyword>
<sequence>MSVLPMEELRAAGRADGQRAQGRQAQDRPSLEALPKVRRRQRGMLASVLLLLLTALGAVLAVNIHVANSQYQVVQLTNQHRDLVHQNQALAQQVQFLESPQSLSNSAVAVGMVMPATAGTFDLSSAEIVSSAEAASSSEVPSNFVGAPGYSQPETAAADVSQQASGAPSGLLGAGALHTLRQAPAGENGSGGGEESASRPGSALHGGTIPAPDVTD</sequence>
<dbReference type="Proteomes" id="UP000460157">
    <property type="component" value="Unassembled WGS sequence"/>
</dbReference>
<feature type="compositionally biased region" description="Low complexity" evidence="1">
    <location>
        <begin position="164"/>
        <end position="187"/>
    </location>
</feature>
<evidence type="ECO:0000313" key="4">
    <source>
        <dbReference type="Proteomes" id="UP000460157"/>
    </source>
</evidence>
<dbReference type="AlphaFoldDB" id="A0A7K1UG98"/>